<dbReference type="GO" id="GO:0030288">
    <property type="term" value="C:outer membrane-bounded periplasmic space"/>
    <property type="evidence" value="ECO:0007669"/>
    <property type="project" value="TreeGrafter"/>
</dbReference>
<accession>A0A381TIK9</accession>
<feature type="transmembrane region" description="Helical" evidence="3">
    <location>
        <begin position="37"/>
        <end position="57"/>
    </location>
</feature>
<evidence type="ECO:0000256" key="2">
    <source>
        <dbReference type="SAM" id="MobiDB-lite"/>
    </source>
</evidence>
<dbReference type="GO" id="GO:0015920">
    <property type="term" value="P:lipopolysaccharide transport"/>
    <property type="evidence" value="ECO:0007669"/>
    <property type="project" value="TreeGrafter"/>
</dbReference>
<dbReference type="GO" id="GO:0009279">
    <property type="term" value="C:cell outer membrane"/>
    <property type="evidence" value="ECO:0007669"/>
    <property type="project" value="TreeGrafter"/>
</dbReference>
<dbReference type="GO" id="GO:0017089">
    <property type="term" value="F:glycolipid transfer activity"/>
    <property type="evidence" value="ECO:0007669"/>
    <property type="project" value="TreeGrafter"/>
</dbReference>
<keyword evidence="3" id="KW-0472">Membrane</keyword>
<dbReference type="PANTHER" id="PTHR36504">
    <property type="entry name" value="LIPOPOLYSACCHARIDE EXPORT SYSTEM PROTEIN LPTA"/>
    <property type="match status" value="1"/>
</dbReference>
<keyword evidence="1" id="KW-0732">Signal</keyword>
<feature type="region of interest" description="Disordered" evidence="2">
    <location>
        <begin position="852"/>
        <end position="875"/>
    </location>
</feature>
<dbReference type="PANTHER" id="PTHR36504:SF1">
    <property type="entry name" value="LIPOPOLYSACCHARIDE EXPORT SYSTEM PROTEIN LPTA"/>
    <property type="match status" value="1"/>
</dbReference>
<feature type="non-terminal residue" evidence="4">
    <location>
        <position position="1"/>
    </location>
</feature>
<protein>
    <recommendedName>
        <fullName evidence="5">Organic solvent tolerance-like N-terminal domain-containing protein</fullName>
    </recommendedName>
</protein>
<dbReference type="Gene3D" id="2.60.450.10">
    <property type="entry name" value="Lipopolysaccharide (LPS) transport protein A like domain"/>
    <property type="match status" value="3"/>
</dbReference>
<organism evidence="4">
    <name type="scientific">marine metagenome</name>
    <dbReference type="NCBI Taxonomy" id="408172"/>
    <lineage>
        <taxon>unclassified sequences</taxon>
        <taxon>metagenomes</taxon>
        <taxon>ecological metagenomes</taxon>
    </lineage>
</organism>
<evidence type="ECO:0008006" key="5">
    <source>
        <dbReference type="Google" id="ProtNLM"/>
    </source>
</evidence>
<keyword evidence="3" id="KW-1133">Transmembrane helix</keyword>
<feature type="compositionally biased region" description="Polar residues" evidence="2">
    <location>
        <begin position="509"/>
        <end position="522"/>
    </location>
</feature>
<feature type="region of interest" description="Disordered" evidence="2">
    <location>
        <begin position="410"/>
        <end position="435"/>
    </location>
</feature>
<evidence type="ECO:0000256" key="3">
    <source>
        <dbReference type="SAM" id="Phobius"/>
    </source>
</evidence>
<gene>
    <name evidence="4" type="ORF">METZ01_LOCUS67461</name>
</gene>
<dbReference type="EMBL" id="UINC01004477">
    <property type="protein sequence ID" value="SVA14607.1"/>
    <property type="molecule type" value="Genomic_DNA"/>
</dbReference>
<proteinExistence type="predicted"/>
<dbReference type="InterPro" id="IPR052037">
    <property type="entry name" value="LPS_export_LptA"/>
</dbReference>
<feature type="compositionally biased region" description="Polar residues" evidence="2">
    <location>
        <begin position="410"/>
        <end position="424"/>
    </location>
</feature>
<evidence type="ECO:0000256" key="1">
    <source>
        <dbReference type="ARBA" id="ARBA00022729"/>
    </source>
</evidence>
<feature type="region of interest" description="Disordered" evidence="2">
    <location>
        <begin position="477"/>
        <end position="535"/>
    </location>
</feature>
<name>A0A381TIK9_9ZZZZ</name>
<reference evidence="4" key="1">
    <citation type="submission" date="2018-05" db="EMBL/GenBank/DDBJ databases">
        <authorList>
            <person name="Lanie J.A."/>
            <person name="Ng W.-L."/>
            <person name="Kazmierczak K.M."/>
            <person name="Andrzejewski T.M."/>
            <person name="Davidsen T.M."/>
            <person name="Wayne K.J."/>
            <person name="Tettelin H."/>
            <person name="Glass J.I."/>
            <person name="Rusch D."/>
            <person name="Podicherti R."/>
            <person name="Tsui H.-C.T."/>
            <person name="Winkler M.E."/>
        </authorList>
    </citation>
    <scope>NUCLEOTIDE SEQUENCE</scope>
</reference>
<keyword evidence="3" id="KW-0812">Transmembrane</keyword>
<sequence length="909" mass="96292">VSLRTPSDQGPAGNRSKGGPLLNAFQALQWRPRWQGLVRLGLAVGLIWFGVSLFLGVGERAAPEGSRGIPRSDPEAVIEITDAELTQTAGELENYRLSAARQLVYDDGSNRFTDGFRLEVTERVDRDSFVVTGTEAMTDDAESDITAIGGVRLVVSDGLGAQTERATYARGRGIVDMPGPTRLTRDGMEATGQGVVYERDRSFVTLGEMAHVRLTGDETRAALDIRSSRAILAHTDGYMYFDGGTEISTGTKRLDATEATAKFGDDETALERLELSRNAHIHSGEAIPGGLQEMTADEMTLDFEVAARVLERAQLSGDARIHSAEPISGGLRQMCANLMVLDFEEAQDALERAQLEGGAGIELVGSNGDPGASIRASTMDVVLAPDGGDVGSLVARNGVALQLPVTSDGMQPEIRSSTLTSRSPSFAARNPPPATEVEVPAIDPIASNGGGATCLLTSDVLAARVMAAAAIAQAAIDSADDTADARPDTDIADAPLEPIRNGEVAVQPPATSEDAQPPATNSAPPPAVLDPSSENGLNVVEFSGRVEYRESLPVADARTNPTRVISADRLTAGAEPGLSALLTARFLGNVQFQEEGRTASADDVAYDVSAGLVTLSAVEETGRNPMLVDGDSTIEASSITLSLNESAIDASGDVRSEIFPSPNDGESLAESTMPALLDADERVFVTATNLRYDPDTGLAAYTGGARLWQGDTSFSGDTIALDDHTGGLAVEGDVRTRIQLVRVTETGEQPQNSLTTAEASTFLYDDSGRHALYEEGATLLSDAGDLKADRIDVFLESDGRTLDRLEATGNVKIRLDGRWAIGESLVYREAEGRYEMEGAPVEIVEEVEPSETPVAVSPPRENTLPAPPSCNTTKGRSLTFYRSNDTISVDGREEYRTQSNSGVCNPLVF</sequence>
<dbReference type="AlphaFoldDB" id="A0A381TIK9"/>
<evidence type="ECO:0000313" key="4">
    <source>
        <dbReference type="EMBL" id="SVA14607.1"/>
    </source>
</evidence>